<evidence type="ECO:0000256" key="3">
    <source>
        <dbReference type="ARBA" id="ARBA00022729"/>
    </source>
</evidence>
<dbReference type="InterPro" id="IPR051010">
    <property type="entry name" value="BCAA_transport"/>
</dbReference>
<keyword evidence="7" id="KW-1185">Reference proteome</keyword>
<reference evidence="6 7" key="1">
    <citation type="submission" date="2020-06" db="EMBL/GenBank/DDBJ databases">
        <title>Actinomadura xiongansis sp. nov., isolated from soil of Baiyangdian.</title>
        <authorList>
            <person name="Zhang X."/>
        </authorList>
    </citation>
    <scope>NUCLEOTIDE SEQUENCE [LARGE SCALE GENOMIC DNA]</scope>
    <source>
        <strain evidence="6 7">HBUM206468</strain>
    </source>
</reference>
<evidence type="ECO:0000259" key="5">
    <source>
        <dbReference type="Pfam" id="PF13458"/>
    </source>
</evidence>
<evidence type="ECO:0000256" key="1">
    <source>
        <dbReference type="ARBA" id="ARBA00010062"/>
    </source>
</evidence>
<keyword evidence="2" id="KW-0813">Transport</keyword>
<dbReference type="PRINTS" id="PR00337">
    <property type="entry name" value="LEUILEVALBP"/>
</dbReference>
<dbReference type="EMBL" id="JABVEC010000058">
    <property type="protein sequence ID" value="MBC6471136.1"/>
    <property type="molecule type" value="Genomic_DNA"/>
</dbReference>
<protein>
    <submittedName>
        <fullName evidence="6">Amino acid ABC transporter substrate-binding protein</fullName>
    </submittedName>
</protein>
<dbReference type="PANTHER" id="PTHR30483:SF37">
    <property type="entry name" value="ABC TRANSPORTER SUBSTRATE-BINDING PROTEIN"/>
    <property type="match status" value="1"/>
</dbReference>
<feature type="domain" description="Leucine-binding protein" evidence="5">
    <location>
        <begin position="58"/>
        <end position="403"/>
    </location>
</feature>
<dbReference type="PANTHER" id="PTHR30483">
    <property type="entry name" value="LEUCINE-SPECIFIC-BINDING PROTEIN"/>
    <property type="match status" value="1"/>
</dbReference>
<evidence type="ECO:0000256" key="2">
    <source>
        <dbReference type="ARBA" id="ARBA00022448"/>
    </source>
</evidence>
<dbReference type="InterPro" id="IPR000709">
    <property type="entry name" value="Leu_Ile_Val-bd"/>
</dbReference>
<organism evidence="6 7">
    <name type="scientific">Actinomadura alba</name>
    <dbReference type="NCBI Taxonomy" id="406431"/>
    <lineage>
        <taxon>Bacteria</taxon>
        <taxon>Bacillati</taxon>
        <taxon>Actinomycetota</taxon>
        <taxon>Actinomycetes</taxon>
        <taxon>Streptosporangiales</taxon>
        <taxon>Thermomonosporaceae</taxon>
        <taxon>Actinomadura</taxon>
    </lineage>
</organism>
<dbReference type="Proteomes" id="UP000805614">
    <property type="component" value="Unassembled WGS sequence"/>
</dbReference>
<sequence>MTASPPWQSQISTGSALTRVRRRGRTRRIVAVAVAAAMALAACGQRPSESSGSDTGKPIVIGASLPLTGDFAQPGGEAKRGYEVWQNMVNAKGGVLGRQVQLKITDDASSQDTVVADYTKLITQDKVDLLLGTFSSLLNYAASSVAEKNRMVFVEPAGGATNMFTRGFKYLFFAQPASAPHQADVFVDWVKSLPEAERPKTAAYPIQDDPFTKPVIQTMQKDLEALGVRTVYSSLYPADTTNFQTIAGTLAGKKPDLIAQGAVFEDGVGLVRSLKQLNYSPKALFQTSAPSNAGQYSDGVGVANTEGVFYTVSWHQDATTPLNSEFVAAYKKAYNADPAEDAADAFAAAQVVQAAVEKVGAIDQDKIRDWLHSNTVQTILGPLSWKATGEPNGKFLLAQWQSGKAQVVAPAEVATSKNIINPKPAWK</sequence>
<dbReference type="Pfam" id="PF13458">
    <property type="entry name" value="Peripla_BP_6"/>
    <property type="match status" value="1"/>
</dbReference>
<evidence type="ECO:0000313" key="6">
    <source>
        <dbReference type="EMBL" id="MBC6471136.1"/>
    </source>
</evidence>
<comment type="similarity">
    <text evidence="1">Belongs to the leucine-binding protein family.</text>
</comment>
<dbReference type="SUPFAM" id="SSF53822">
    <property type="entry name" value="Periplasmic binding protein-like I"/>
    <property type="match status" value="1"/>
</dbReference>
<gene>
    <name evidence="6" type="ORF">HKK74_37445</name>
</gene>
<evidence type="ECO:0000313" key="7">
    <source>
        <dbReference type="Proteomes" id="UP000805614"/>
    </source>
</evidence>
<dbReference type="InterPro" id="IPR028082">
    <property type="entry name" value="Peripla_BP_I"/>
</dbReference>
<dbReference type="CDD" id="cd06338">
    <property type="entry name" value="PBP1_ABC_ligand_binding-like"/>
    <property type="match status" value="1"/>
</dbReference>
<proteinExistence type="inferred from homology"/>
<dbReference type="Gene3D" id="3.40.50.2300">
    <property type="match status" value="2"/>
</dbReference>
<comment type="caution">
    <text evidence="6">The sequence shown here is derived from an EMBL/GenBank/DDBJ whole genome shotgun (WGS) entry which is preliminary data.</text>
</comment>
<keyword evidence="3" id="KW-0732">Signal</keyword>
<evidence type="ECO:0000256" key="4">
    <source>
        <dbReference type="ARBA" id="ARBA00022970"/>
    </source>
</evidence>
<keyword evidence="4" id="KW-0029">Amino-acid transport</keyword>
<name>A0ABR7M200_9ACTN</name>
<dbReference type="InterPro" id="IPR028081">
    <property type="entry name" value="Leu-bd"/>
</dbReference>
<accession>A0ABR7M200</accession>